<feature type="compositionally biased region" description="Basic and acidic residues" evidence="2">
    <location>
        <begin position="9"/>
        <end position="26"/>
    </location>
</feature>
<proteinExistence type="predicted"/>
<dbReference type="OrthoDB" id="6424487at2759"/>
<sequence length="616" mass="69470">MDDQSNNLSKKDHDETQSGSEDDRHKNAPRHGSLSDQELSLTALDTECTSEERIEGEQAEENADTCKKKSGIPTIITDPAHLSLHALENRRLSPQTQSRSDKDVDQCRRRLSKVDISRPMQRRRLSETAACMQQNTPPSPSQLSLWPKPPEGRPPRSPSGSRIPVQRSRSTPPLRQRPTSQPRLPPQATIPEYEPQSMDRTSEGINRKGNQSLASAENHPPEDVDGQLGKKAIERNISAHRERGRTGPRGNGSNKRRASTTGVTPHSSVAPRARRSLSFSAESQVRSRTLNQPAILTDRTGVAGVDQSKELAPASGGRGRVDQSKELAPASGGRGREAPGSTTTPADGLRTLNLELRDQVTRLRARLDAQKGSIRQVQWQKVLDVRQARQQEQQRLWTALEELRQKLGQEKARELEQIREHLTAKAESDLQKLARHKDAEIFKLKQELTSKESMLKRVLNDDRKTRFGSASDTHKTKLLDELKALRQEKKELEDSLDSASSAQRTFSDGLRKCSERRESEVSKVKRDMQVEVKGLVKTKSVENQHQLWFLMFFKTETAITIQSLKVESSAHRVPHVTERENGKDFDKRPQVFSVTKVGQAKVKLREMYEFMNKMKE</sequence>
<comment type="caution">
    <text evidence="3">The sequence shown here is derived from an EMBL/GenBank/DDBJ whole genome shotgun (WGS) entry which is preliminary data.</text>
</comment>
<feature type="compositionally biased region" description="Polar residues" evidence="2">
    <location>
        <begin position="131"/>
        <end position="144"/>
    </location>
</feature>
<evidence type="ECO:0000256" key="1">
    <source>
        <dbReference type="SAM" id="Coils"/>
    </source>
</evidence>
<evidence type="ECO:0000313" key="3">
    <source>
        <dbReference type="EMBL" id="RUS77711.1"/>
    </source>
</evidence>
<feature type="region of interest" description="Disordered" evidence="2">
    <location>
        <begin position="86"/>
        <end position="285"/>
    </location>
</feature>
<feature type="compositionally biased region" description="Basic and acidic residues" evidence="2">
    <location>
        <begin position="231"/>
        <end position="245"/>
    </location>
</feature>
<dbReference type="GO" id="GO:0008017">
    <property type="term" value="F:microtubule binding"/>
    <property type="evidence" value="ECO:0007669"/>
    <property type="project" value="InterPro"/>
</dbReference>
<gene>
    <name evidence="3" type="ORF">EGW08_014523</name>
</gene>
<dbReference type="Proteomes" id="UP000271974">
    <property type="component" value="Unassembled WGS sequence"/>
</dbReference>
<dbReference type="AlphaFoldDB" id="A0A3S0ZFK2"/>
<feature type="coiled-coil region" evidence="1">
    <location>
        <begin position="475"/>
        <end position="502"/>
    </location>
</feature>
<dbReference type="GO" id="GO:0019900">
    <property type="term" value="F:kinase binding"/>
    <property type="evidence" value="ECO:0007669"/>
    <property type="project" value="InterPro"/>
</dbReference>
<dbReference type="PANTHER" id="PTHR18935:SF8">
    <property type="entry name" value="GOLGIN SUBFAMILY A MEMBER 4-LIKE ISOFORM X1"/>
    <property type="match status" value="1"/>
</dbReference>
<keyword evidence="1" id="KW-0175">Coiled coil</keyword>
<feature type="region of interest" description="Disordered" evidence="2">
    <location>
        <begin position="1"/>
        <end position="73"/>
    </location>
</feature>
<feature type="compositionally biased region" description="Basic and acidic residues" evidence="2">
    <location>
        <begin position="99"/>
        <end position="116"/>
    </location>
</feature>
<dbReference type="EMBL" id="RQTK01000558">
    <property type="protein sequence ID" value="RUS77711.1"/>
    <property type="molecule type" value="Genomic_DNA"/>
</dbReference>
<feature type="region of interest" description="Disordered" evidence="2">
    <location>
        <begin position="299"/>
        <end position="348"/>
    </location>
</feature>
<feature type="compositionally biased region" description="Polar residues" evidence="2">
    <location>
        <begin position="167"/>
        <end position="182"/>
    </location>
</feature>
<dbReference type="PANTHER" id="PTHR18935">
    <property type="entry name" value="GOLGIN SUBFAMILY A MEMBER 4-LIKE ISOFORM X1"/>
    <property type="match status" value="1"/>
</dbReference>
<evidence type="ECO:0000256" key="2">
    <source>
        <dbReference type="SAM" id="MobiDB-lite"/>
    </source>
</evidence>
<organism evidence="3 4">
    <name type="scientific">Elysia chlorotica</name>
    <name type="common">Eastern emerald elysia</name>
    <name type="synonym">Sea slug</name>
    <dbReference type="NCBI Taxonomy" id="188477"/>
    <lineage>
        <taxon>Eukaryota</taxon>
        <taxon>Metazoa</taxon>
        <taxon>Spiralia</taxon>
        <taxon>Lophotrochozoa</taxon>
        <taxon>Mollusca</taxon>
        <taxon>Gastropoda</taxon>
        <taxon>Heterobranchia</taxon>
        <taxon>Euthyneura</taxon>
        <taxon>Panpulmonata</taxon>
        <taxon>Sacoglossa</taxon>
        <taxon>Placobranchoidea</taxon>
        <taxon>Plakobranchidae</taxon>
        <taxon>Elysia</taxon>
    </lineage>
</organism>
<name>A0A3S0ZFK2_ELYCH</name>
<reference evidence="3 4" key="1">
    <citation type="submission" date="2019-01" db="EMBL/GenBank/DDBJ databases">
        <title>A draft genome assembly of the solar-powered sea slug Elysia chlorotica.</title>
        <authorList>
            <person name="Cai H."/>
            <person name="Li Q."/>
            <person name="Fang X."/>
            <person name="Li J."/>
            <person name="Curtis N.E."/>
            <person name="Altenburger A."/>
            <person name="Shibata T."/>
            <person name="Feng M."/>
            <person name="Maeda T."/>
            <person name="Schwartz J.A."/>
            <person name="Shigenobu S."/>
            <person name="Lundholm N."/>
            <person name="Nishiyama T."/>
            <person name="Yang H."/>
            <person name="Hasebe M."/>
            <person name="Li S."/>
            <person name="Pierce S.K."/>
            <person name="Wang J."/>
        </authorList>
    </citation>
    <scope>NUCLEOTIDE SEQUENCE [LARGE SCALE GENOMIC DNA]</scope>
    <source>
        <strain evidence="3">EC2010</strain>
        <tissue evidence="3">Whole organism of an adult</tissue>
    </source>
</reference>
<protein>
    <submittedName>
        <fullName evidence="3">Uncharacterized protein</fullName>
    </submittedName>
</protein>
<accession>A0A3S0ZFK2</accession>
<dbReference type="InterPro" id="IPR024836">
    <property type="entry name" value="JAKMIP"/>
</dbReference>
<evidence type="ECO:0000313" key="4">
    <source>
        <dbReference type="Proteomes" id="UP000271974"/>
    </source>
</evidence>
<keyword evidence="4" id="KW-1185">Reference proteome</keyword>